<comment type="caution">
    <text evidence="6">The sequence shown here is derived from an EMBL/GenBank/DDBJ whole genome shotgun (WGS) entry which is preliminary data.</text>
</comment>
<dbReference type="InterPro" id="IPR055480">
    <property type="entry name" value="NAD-GDH_N"/>
</dbReference>
<feature type="compositionally biased region" description="Polar residues" evidence="2">
    <location>
        <begin position="741"/>
        <end position="760"/>
    </location>
</feature>
<proteinExistence type="predicted"/>
<dbReference type="Pfam" id="PF05088">
    <property type="entry name" value="Bac_GDH_CD"/>
    <property type="match status" value="1"/>
</dbReference>
<feature type="region of interest" description="Disordered" evidence="2">
    <location>
        <begin position="88"/>
        <end position="154"/>
    </location>
</feature>
<dbReference type="Pfam" id="PF23147">
    <property type="entry name" value="GDH2_N"/>
    <property type="match status" value="1"/>
</dbReference>
<accession>A0ABR4BC38</accession>
<evidence type="ECO:0000313" key="6">
    <source>
        <dbReference type="EMBL" id="KAL2055421.1"/>
    </source>
</evidence>
<feature type="domain" description="NAD-glutamate dehydrogenase catalytic" evidence="3">
    <location>
        <begin position="587"/>
        <end position="723"/>
    </location>
</feature>
<feature type="domain" description="NAD-specific glutamate dehydrogenase second" evidence="5">
    <location>
        <begin position="243"/>
        <end position="466"/>
    </location>
</feature>
<feature type="region of interest" description="Disordered" evidence="2">
    <location>
        <begin position="741"/>
        <end position="776"/>
    </location>
</feature>
<evidence type="ECO:0000259" key="3">
    <source>
        <dbReference type="Pfam" id="PF05088"/>
    </source>
</evidence>
<feature type="compositionally biased region" description="Basic and acidic residues" evidence="2">
    <location>
        <begin position="125"/>
        <end position="138"/>
    </location>
</feature>
<evidence type="ECO:0000259" key="4">
    <source>
        <dbReference type="Pfam" id="PF23147"/>
    </source>
</evidence>
<evidence type="ECO:0000259" key="5">
    <source>
        <dbReference type="Pfam" id="PF23152"/>
    </source>
</evidence>
<dbReference type="Pfam" id="PF23152">
    <property type="entry name" value="GDH_2nd"/>
    <property type="match status" value="1"/>
</dbReference>
<evidence type="ECO:0000256" key="1">
    <source>
        <dbReference type="ARBA" id="ARBA00023002"/>
    </source>
</evidence>
<sequence length="776" mass="88227">MPCPADTSDGDDVDRFQLFDDTNHVNCAPRTTSRHHLTASKLHHVPLQGLDVNASAQPLTSNVAFWPSLKAIPLASYYKLHRVPSLTAMTEPDSSDGDMEPVQLPRRESTAEPQERLPQNGVHNKLLDHVVRAPDRRPSPQPTHLSVPGPSSHKVLHEEGSGYVAPKFEGKELQMDQVMDQIEEKGFIPPEFVESETNWFYNELGIDDLYFQTETVPAIVNHILSLYAGKVAAYARDDGRLEIRLDKEAADHAVYIDTSTPGISVIDGPRYEQRIDEKYVNVSTSSNSYRVETFRSGSHLPGEKDQRLRCYFVYKCHFANPNPGLEETNIDIIGEKRFLQKATENTKAIYQEVMNNVVGRTGPVIEMFEMEASREKRLVIAYRQGSAMGMFSALSDLYHYYGCTSSRKYVEQFSNGITIMSIYLRPLPQTTFNARFPPIEAAIHQIMKEVSLLYCIPQNKFQSHFASGRLSLQETIYAHCVWVFVGHFLNRLGSEYASLASILDPNNSVHAEMLSKIKRRLRTETFTSDYILEIINKYPDLVRSLYLAFANTHYVQTRGEQDDFIPTLSYLRLKVDVVLDDAQLKSLISKTAANEHDEMVMTAFRVFNAGVLKTNFYTPTKVALSFRLNPNFLPKVEYPQPLYGMFLVISSEFRGFHLRFRDIARGGIRIVKSRNREAYSINARSLFDENYNLANTQQRKNKDIPEGGSKGVILLDVHHQDKAKVAFEKYIDSIMDLLPSSNKPWNQGPNRRSARSTRNTLHGPRRKYRGPGQLGN</sequence>
<dbReference type="EMBL" id="JBHFEH010000011">
    <property type="protein sequence ID" value="KAL2055421.1"/>
    <property type="molecule type" value="Genomic_DNA"/>
</dbReference>
<evidence type="ECO:0000256" key="2">
    <source>
        <dbReference type="SAM" id="MobiDB-lite"/>
    </source>
</evidence>
<dbReference type="PANTHER" id="PTHR11606:SF24">
    <property type="entry name" value="NAD-SPECIFIC GLUTAMATE DEHYDROGENASE"/>
    <property type="match status" value="1"/>
</dbReference>
<reference evidence="6 7" key="1">
    <citation type="submission" date="2024-09" db="EMBL/GenBank/DDBJ databases">
        <title>Rethinking Asexuality: The Enigmatic Case of Functional Sexual Genes in Lepraria (Stereocaulaceae).</title>
        <authorList>
            <person name="Doellman M."/>
            <person name="Sun Y."/>
            <person name="Barcenas-Pena A."/>
            <person name="Lumbsch H.T."/>
            <person name="Grewe F."/>
        </authorList>
    </citation>
    <scope>NUCLEOTIDE SEQUENCE [LARGE SCALE GENOMIC DNA]</scope>
    <source>
        <strain evidence="6 7">Grewe 0041</strain>
    </source>
</reference>
<dbReference type="InterPro" id="IPR028971">
    <property type="entry name" value="NAD-GDH_cat"/>
</dbReference>
<evidence type="ECO:0000313" key="7">
    <source>
        <dbReference type="Proteomes" id="UP001590951"/>
    </source>
</evidence>
<name>A0ABR4BC38_9LECA</name>
<feature type="compositionally biased region" description="Basic and acidic residues" evidence="2">
    <location>
        <begin position="105"/>
        <end position="115"/>
    </location>
</feature>
<dbReference type="InterPro" id="IPR056365">
    <property type="entry name" value="NAD-GDH_2nd"/>
</dbReference>
<keyword evidence="7" id="KW-1185">Reference proteome</keyword>
<dbReference type="PANTHER" id="PTHR11606">
    <property type="entry name" value="GLUTAMATE DEHYDROGENASE"/>
    <property type="match status" value="1"/>
</dbReference>
<feature type="domain" description="NAD-dependent glutamate dehydrogenase N-terminal" evidence="4">
    <location>
        <begin position="168"/>
        <end position="232"/>
    </location>
</feature>
<protein>
    <submittedName>
        <fullName evidence="6">Uncharacterized protein</fullName>
    </submittedName>
</protein>
<keyword evidence="1" id="KW-0560">Oxidoreductase</keyword>
<dbReference type="InterPro" id="IPR046346">
    <property type="entry name" value="Aminoacid_DH-like_N_sf"/>
</dbReference>
<dbReference type="Proteomes" id="UP001590951">
    <property type="component" value="Unassembled WGS sequence"/>
</dbReference>
<dbReference type="SUPFAM" id="SSF53223">
    <property type="entry name" value="Aminoacid dehydrogenase-like, N-terminal domain"/>
    <property type="match status" value="1"/>
</dbReference>
<organism evidence="6 7">
    <name type="scientific">Lepraria finkii</name>
    <dbReference type="NCBI Taxonomy" id="1340010"/>
    <lineage>
        <taxon>Eukaryota</taxon>
        <taxon>Fungi</taxon>
        <taxon>Dikarya</taxon>
        <taxon>Ascomycota</taxon>
        <taxon>Pezizomycotina</taxon>
        <taxon>Lecanoromycetes</taxon>
        <taxon>OSLEUM clade</taxon>
        <taxon>Lecanoromycetidae</taxon>
        <taxon>Lecanorales</taxon>
        <taxon>Lecanorineae</taxon>
        <taxon>Stereocaulaceae</taxon>
        <taxon>Lepraria</taxon>
    </lineage>
</organism>
<gene>
    <name evidence="6" type="ORF">ABVK25_004229</name>
</gene>